<dbReference type="Proteomes" id="UP000193719">
    <property type="component" value="Unassembled WGS sequence"/>
</dbReference>
<reference evidence="1 2" key="1">
    <citation type="submission" date="2016-08" db="EMBL/GenBank/DDBJ databases">
        <title>Genomes of anaerobic fungi encode conserved fungal cellulosomes for biomass hydrolysis.</title>
        <authorList>
            <consortium name="DOE Joint Genome Institute"/>
            <person name="Haitjema C.H."/>
            <person name="Gilmore S.P."/>
            <person name="Henske J.K."/>
            <person name="Solomon K.V."/>
            <person name="De Groot R."/>
            <person name="Kuo A."/>
            <person name="Mondo S.J."/>
            <person name="Salamov A.A."/>
            <person name="Labutti K."/>
            <person name="Zhao Z."/>
            <person name="Chiniquy J."/>
            <person name="Barry K."/>
            <person name="Brewer H.M."/>
            <person name="Purvine S.O."/>
            <person name="Wright A.T."/>
            <person name="Boxma B."/>
            <person name="Van Alen T."/>
            <person name="Hackstein J.H."/>
            <person name="Baker S.E."/>
            <person name="Grigoriev I.V."/>
            <person name="O'Malley M.A."/>
        </authorList>
    </citation>
    <scope>NUCLEOTIDE SEQUENCE [LARGE SCALE GENOMIC DNA]</scope>
    <source>
        <strain evidence="2">finn</strain>
    </source>
</reference>
<keyword evidence="2" id="KW-1185">Reference proteome</keyword>
<organism evidence="1 2">
    <name type="scientific">Piromyces finnis</name>
    <dbReference type="NCBI Taxonomy" id="1754191"/>
    <lineage>
        <taxon>Eukaryota</taxon>
        <taxon>Fungi</taxon>
        <taxon>Fungi incertae sedis</taxon>
        <taxon>Chytridiomycota</taxon>
        <taxon>Chytridiomycota incertae sedis</taxon>
        <taxon>Neocallimastigomycetes</taxon>
        <taxon>Neocallimastigales</taxon>
        <taxon>Neocallimastigaceae</taxon>
        <taxon>Piromyces</taxon>
    </lineage>
</organism>
<dbReference type="SUPFAM" id="SSF52266">
    <property type="entry name" value="SGNH hydrolase"/>
    <property type="match status" value="1"/>
</dbReference>
<comment type="caution">
    <text evidence="1">The sequence shown here is derived from an EMBL/GenBank/DDBJ whole genome shotgun (WGS) entry which is preliminary data.</text>
</comment>
<dbReference type="OrthoDB" id="1600564at2759"/>
<protein>
    <recommendedName>
        <fullName evidence="3">SGNH hydrolase</fullName>
    </recommendedName>
</protein>
<gene>
    <name evidence="1" type="ORF">BCR36DRAFT_406781</name>
</gene>
<dbReference type="InterPro" id="IPR036514">
    <property type="entry name" value="SGNH_hydro_sf"/>
</dbReference>
<evidence type="ECO:0008006" key="3">
    <source>
        <dbReference type="Google" id="ProtNLM"/>
    </source>
</evidence>
<dbReference type="Gene3D" id="3.40.50.1110">
    <property type="entry name" value="SGNH hydrolase"/>
    <property type="match status" value="1"/>
</dbReference>
<evidence type="ECO:0000313" key="2">
    <source>
        <dbReference type="Proteomes" id="UP000193719"/>
    </source>
</evidence>
<name>A0A1Y1UYQ3_9FUNG</name>
<proteinExistence type="predicted"/>
<reference evidence="1 2" key="2">
    <citation type="submission" date="2016-08" db="EMBL/GenBank/DDBJ databases">
        <title>Pervasive Adenine N6-methylation of Active Genes in Fungi.</title>
        <authorList>
            <consortium name="DOE Joint Genome Institute"/>
            <person name="Mondo S.J."/>
            <person name="Dannebaum R.O."/>
            <person name="Kuo R.C."/>
            <person name="Labutti K."/>
            <person name="Haridas S."/>
            <person name="Kuo A."/>
            <person name="Salamov A."/>
            <person name="Ahrendt S.R."/>
            <person name="Lipzen A."/>
            <person name="Sullivan W."/>
            <person name="Andreopoulos W.B."/>
            <person name="Clum A."/>
            <person name="Lindquist E."/>
            <person name="Daum C."/>
            <person name="Ramamoorthy G.K."/>
            <person name="Gryganskyi A."/>
            <person name="Culley D."/>
            <person name="Magnuson J.K."/>
            <person name="James T.Y."/>
            <person name="O'Malley M.A."/>
            <person name="Stajich J.E."/>
            <person name="Spatafora J.W."/>
            <person name="Visel A."/>
            <person name="Grigoriev I.V."/>
        </authorList>
    </citation>
    <scope>NUCLEOTIDE SEQUENCE [LARGE SCALE GENOMIC DNA]</scope>
    <source>
        <strain evidence="2">finn</strain>
    </source>
</reference>
<dbReference type="AlphaFoldDB" id="A0A1Y1UYQ3"/>
<sequence length="463" mass="54822">MKIIYKIYILLFFYINNVLSANTGKFYSLSLLSKINKFNYENITNLIVFGDSHSDTDYNAITYYHDHKNIEKWPFYLTKYHNMSLWNFSASGAVVDFNIVYRENFKIDLVKQNNLFNNVMTCGKKFYNKWNKDNSLFAIYIGCNDIAEIGYNKNDKEIFNDIINSYVDIIINLYNHGARNFMLLYLPPLDKAPVNRKGLHNYLKLNIPYFNKKIMEKAKILYSLLDDINIFIYNTNEEYKYILSNYKQFHFVSEKEAWRNNKNTNINNFFWKDNTHISNRGNLILALDINEYLSDFKKYNVIYDLSTKKAPEIIKKIKPISCSSKNITNIDINLEPLESNHLTKTKTFNITTNNKTNKIKNKVNKNKFNININNNITNINYTDNKINISNISYINNNNINITDINYYLNDNINITKIYDKIFTSLINVNKSKTDRIFSGVQYKSILRKYYIHFAFIIILNFLI</sequence>
<dbReference type="STRING" id="1754191.A0A1Y1UYQ3"/>
<accession>A0A1Y1UYQ3</accession>
<dbReference type="EMBL" id="MCFH01000053">
    <property type="protein sequence ID" value="ORX43426.1"/>
    <property type="molecule type" value="Genomic_DNA"/>
</dbReference>
<evidence type="ECO:0000313" key="1">
    <source>
        <dbReference type="EMBL" id="ORX43426.1"/>
    </source>
</evidence>